<evidence type="ECO:0000313" key="2">
    <source>
        <dbReference type="Proteomes" id="UP001153365"/>
    </source>
</evidence>
<comment type="caution">
    <text evidence="1">The sequence shown here is derived from an EMBL/GenBank/DDBJ whole genome shotgun (WGS) entry which is preliminary data.</text>
</comment>
<gene>
    <name evidence="1" type="ORF">PPACK8108_LOCUS14226</name>
</gene>
<sequence>MQEIDCRTCWSCGYFHHSWNSNARFSKLIACAGSLLVGAGIVPVPVELCESSRQKHMSTATRAFKILDDVKHGFSSNFGRFNQADGLKVYVVCIKVEVEIAMFQCSTHGSSVLKSSELHIQNFT</sequence>
<dbReference type="AlphaFoldDB" id="A0AAV0B6U8"/>
<dbReference type="EMBL" id="CALTRL010003640">
    <property type="protein sequence ID" value="CAH7681607.1"/>
    <property type="molecule type" value="Genomic_DNA"/>
</dbReference>
<evidence type="ECO:0000313" key="1">
    <source>
        <dbReference type="EMBL" id="CAH7681607.1"/>
    </source>
</evidence>
<proteinExistence type="predicted"/>
<accession>A0AAV0B6U8</accession>
<organism evidence="1 2">
    <name type="scientific">Phakopsora pachyrhizi</name>
    <name type="common">Asian soybean rust disease fungus</name>
    <dbReference type="NCBI Taxonomy" id="170000"/>
    <lineage>
        <taxon>Eukaryota</taxon>
        <taxon>Fungi</taxon>
        <taxon>Dikarya</taxon>
        <taxon>Basidiomycota</taxon>
        <taxon>Pucciniomycotina</taxon>
        <taxon>Pucciniomycetes</taxon>
        <taxon>Pucciniales</taxon>
        <taxon>Phakopsoraceae</taxon>
        <taxon>Phakopsora</taxon>
    </lineage>
</organism>
<keyword evidence="2" id="KW-1185">Reference proteome</keyword>
<protein>
    <submittedName>
        <fullName evidence="1">Uncharacterized protein</fullName>
    </submittedName>
</protein>
<reference evidence="1" key="1">
    <citation type="submission" date="2022-06" db="EMBL/GenBank/DDBJ databases">
        <authorList>
            <consortium name="SYNGENTA / RWTH Aachen University"/>
        </authorList>
    </citation>
    <scope>NUCLEOTIDE SEQUENCE</scope>
</reference>
<dbReference type="Proteomes" id="UP001153365">
    <property type="component" value="Unassembled WGS sequence"/>
</dbReference>
<name>A0AAV0B6U8_PHAPC</name>